<dbReference type="AlphaFoldDB" id="A0A540MZX0"/>
<dbReference type="Proteomes" id="UP000315295">
    <property type="component" value="Unassembled WGS sequence"/>
</dbReference>
<sequence length="114" mass="12516">MGSPPAREKHSSHLKSSKHARSPSPGTKRLRRAQADREVERELHRQINSAGVGIDLPHLNLGSINNIKRASKQSCMRTTKPEFLGSVDHLNSSVVRVHGGACNSSISPQFQNVF</sequence>
<reference evidence="2 3" key="1">
    <citation type="journal article" date="2019" name="G3 (Bethesda)">
        <title>Sequencing of a Wild Apple (Malus baccata) Genome Unravels the Differences Between Cultivated and Wild Apple Species Regarding Disease Resistance and Cold Tolerance.</title>
        <authorList>
            <person name="Chen X."/>
        </authorList>
    </citation>
    <scope>NUCLEOTIDE SEQUENCE [LARGE SCALE GENOMIC DNA]</scope>
    <source>
        <strain evidence="3">cv. Shandingzi</strain>
        <tissue evidence="2">Leaves</tissue>
    </source>
</reference>
<evidence type="ECO:0000256" key="1">
    <source>
        <dbReference type="SAM" id="MobiDB-lite"/>
    </source>
</evidence>
<accession>A0A540MZX0</accession>
<evidence type="ECO:0000313" key="2">
    <source>
        <dbReference type="EMBL" id="TQE04326.1"/>
    </source>
</evidence>
<gene>
    <name evidence="2" type="ORF">C1H46_010111</name>
</gene>
<proteinExistence type="predicted"/>
<organism evidence="2 3">
    <name type="scientific">Malus baccata</name>
    <name type="common">Siberian crab apple</name>
    <name type="synonym">Pyrus baccata</name>
    <dbReference type="NCBI Taxonomy" id="106549"/>
    <lineage>
        <taxon>Eukaryota</taxon>
        <taxon>Viridiplantae</taxon>
        <taxon>Streptophyta</taxon>
        <taxon>Embryophyta</taxon>
        <taxon>Tracheophyta</taxon>
        <taxon>Spermatophyta</taxon>
        <taxon>Magnoliopsida</taxon>
        <taxon>eudicotyledons</taxon>
        <taxon>Gunneridae</taxon>
        <taxon>Pentapetalae</taxon>
        <taxon>rosids</taxon>
        <taxon>fabids</taxon>
        <taxon>Rosales</taxon>
        <taxon>Rosaceae</taxon>
        <taxon>Amygdaloideae</taxon>
        <taxon>Maleae</taxon>
        <taxon>Malus</taxon>
    </lineage>
</organism>
<protein>
    <submittedName>
        <fullName evidence="2">Uncharacterized protein</fullName>
    </submittedName>
</protein>
<feature type="compositionally biased region" description="Basic residues" evidence="1">
    <location>
        <begin position="12"/>
        <end position="21"/>
    </location>
</feature>
<keyword evidence="3" id="KW-1185">Reference proteome</keyword>
<comment type="caution">
    <text evidence="2">The sequence shown here is derived from an EMBL/GenBank/DDBJ whole genome shotgun (WGS) entry which is preliminary data.</text>
</comment>
<name>A0A540MZX0_MALBA</name>
<feature type="compositionally biased region" description="Basic and acidic residues" evidence="1">
    <location>
        <begin position="1"/>
        <end position="11"/>
    </location>
</feature>
<evidence type="ECO:0000313" key="3">
    <source>
        <dbReference type="Proteomes" id="UP000315295"/>
    </source>
</evidence>
<dbReference type="EMBL" id="VIEB01000142">
    <property type="protein sequence ID" value="TQE04326.1"/>
    <property type="molecule type" value="Genomic_DNA"/>
</dbReference>
<feature type="region of interest" description="Disordered" evidence="1">
    <location>
        <begin position="1"/>
        <end position="39"/>
    </location>
</feature>